<protein>
    <submittedName>
        <fullName evidence="1">Uncharacterized protein</fullName>
    </submittedName>
</protein>
<dbReference type="Proteomes" id="UP001058860">
    <property type="component" value="Chromosome"/>
</dbReference>
<name>A0ABY5PIT1_9ACTN</name>
<gene>
    <name evidence="1" type="ORF">LRS13_03335</name>
</gene>
<sequence length="63" mass="7021">MGLRTVRETMGDALPADIERRLRIVVASMRGLAIALRYDPTEALQAEDAWADQRAILLQLLEG</sequence>
<dbReference type="EMBL" id="CP088295">
    <property type="protein sequence ID" value="UUY04583.1"/>
    <property type="molecule type" value="Genomic_DNA"/>
</dbReference>
<reference evidence="2" key="1">
    <citation type="submission" date="2021-11" db="EMBL/GenBank/DDBJ databases">
        <title>Cultivation dependent microbiological survey of springs from the worlds oldest radium mine currently devoted to the extraction of radon-saturated water.</title>
        <authorList>
            <person name="Kapinusova G."/>
            <person name="Smrhova T."/>
            <person name="Strejcek M."/>
            <person name="Suman J."/>
            <person name="Jani K."/>
            <person name="Pajer P."/>
            <person name="Uhlik O."/>
        </authorList>
    </citation>
    <scope>NUCLEOTIDE SEQUENCE [LARGE SCALE GENOMIC DNA]</scope>
    <source>
        <strain evidence="2">J379</strain>
    </source>
</reference>
<proteinExistence type="predicted"/>
<organism evidence="1 2">
    <name type="scientific">Svornostia abyssi</name>
    <dbReference type="NCBI Taxonomy" id="2898438"/>
    <lineage>
        <taxon>Bacteria</taxon>
        <taxon>Bacillati</taxon>
        <taxon>Actinomycetota</taxon>
        <taxon>Thermoleophilia</taxon>
        <taxon>Solirubrobacterales</taxon>
        <taxon>Baekduiaceae</taxon>
        <taxon>Svornostia</taxon>
    </lineage>
</organism>
<evidence type="ECO:0000313" key="1">
    <source>
        <dbReference type="EMBL" id="UUY04583.1"/>
    </source>
</evidence>
<keyword evidence="2" id="KW-1185">Reference proteome</keyword>
<dbReference type="RefSeq" id="WP_353866894.1">
    <property type="nucleotide sequence ID" value="NZ_CP088295.1"/>
</dbReference>
<evidence type="ECO:0000313" key="2">
    <source>
        <dbReference type="Proteomes" id="UP001058860"/>
    </source>
</evidence>
<accession>A0ABY5PIT1</accession>